<dbReference type="Proteomes" id="UP000736335">
    <property type="component" value="Unassembled WGS sequence"/>
</dbReference>
<keyword evidence="2" id="KW-0067">ATP-binding</keyword>
<dbReference type="Pfam" id="PF07714">
    <property type="entry name" value="PK_Tyr_Ser-Thr"/>
    <property type="match status" value="1"/>
</dbReference>
<dbReference type="Gene3D" id="1.10.510.10">
    <property type="entry name" value="Transferase(Phosphotransferase) domain 1"/>
    <property type="match status" value="1"/>
</dbReference>
<reference evidence="4" key="1">
    <citation type="journal article" date="2020" name="Nat. Commun.">
        <title>Large-scale genome sequencing of mycorrhizal fungi provides insights into the early evolution of symbiotic traits.</title>
        <authorList>
            <person name="Miyauchi S."/>
            <person name="Kiss E."/>
            <person name="Kuo A."/>
            <person name="Drula E."/>
            <person name="Kohler A."/>
            <person name="Sanchez-Garcia M."/>
            <person name="Morin E."/>
            <person name="Andreopoulos B."/>
            <person name="Barry K.W."/>
            <person name="Bonito G."/>
            <person name="Buee M."/>
            <person name="Carver A."/>
            <person name="Chen C."/>
            <person name="Cichocki N."/>
            <person name="Clum A."/>
            <person name="Culley D."/>
            <person name="Crous P.W."/>
            <person name="Fauchery L."/>
            <person name="Girlanda M."/>
            <person name="Hayes R.D."/>
            <person name="Keri Z."/>
            <person name="LaButti K."/>
            <person name="Lipzen A."/>
            <person name="Lombard V."/>
            <person name="Magnuson J."/>
            <person name="Maillard F."/>
            <person name="Murat C."/>
            <person name="Nolan M."/>
            <person name="Ohm R.A."/>
            <person name="Pangilinan J."/>
            <person name="Pereira M.F."/>
            <person name="Perotto S."/>
            <person name="Peter M."/>
            <person name="Pfister S."/>
            <person name="Riley R."/>
            <person name="Sitrit Y."/>
            <person name="Stielow J.B."/>
            <person name="Szollosi G."/>
            <person name="Zifcakova L."/>
            <person name="Stursova M."/>
            <person name="Spatafora J.W."/>
            <person name="Tedersoo L."/>
            <person name="Vaario L.M."/>
            <person name="Yamada A."/>
            <person name="Yan M."/>
            <person name="Wang P."/>
            <person name="Xu J."/>
            <person name="Bruns T."/>
            <person name="Baldrian P."/>
            <person name="Vilgalys R."/>
            <person name="Dunand C."/>
            <person name="Henrissat B."/>
            <person name="Grigoriev I.V."/>
            <person name="Hibbett D."/>
            <person name="Nagy L.G."/>
            <person name="Martin F.M."/>
        </authorList>
    </citation>
    <scope>NUCLEOTIDE SEQUENCE</scope>
    <source>
        <strain evidence="4">UH-Tt-Lm1</strain>
    </source>
</reference>
<dbReference type="SMART" id="SM00220">
    <property type="entry name" value="S_TKc"/>
    <property type="match status" value="1"/>
</dbReference>
<keyword evidence="4" id="KW-0808">Transferase</keyword>
<evidence type="ECO:0000256" key="2">
    <source>
        <dbReference type="ARBA" id="ARBA00022840"/>
    </source>
</evidence>
<dbReference type="InterPro" id="IPR011009">
    <property type="entry name" value="Kinase-like_dom_sf"/>
</dbReference>
<feature type="domain" description="Protein kinase" evidence="3">
    <location>
        <begin position="100"/>
        <end position="393"/>
    </location>
</feature>
<evidence type="ECO:0000259" key="3">
    <source>
        <dbReference type="PROSITE" id="PS50011"/>
    </source>
</evidence>
<evidence type="ECO:0000313" key="4">
    <source>
        <dbReference type="EMBL" id="KAF9789414.1"/>
    </source>
</evidence>
<reference evidence="4" key="2">
    <citation type="submission" date="2020-11" db="EMBL/GenBank/DDBJ databases">
        <authorList>
            <consortium name="DOE Joint Genome Institute"/>
            <person name="Kuo A."/>
            <person name="Miyauchi S."/>
            <person name="Kiss E."/>
            <person name="Drula E."/>
            <person name="Kohler A."/>
            <person name="Sanchez-Garcia M."/>
            <person name="Andreopoulos B."/>
            <person name="Barry K.W."/>
            <person name="Bonito G."/>
            <person name="Buee M."/>
            <person name="Carver A."/>
            <person name="Chen C."/>
            <person name="Cichocki N."/>
            <person name="Clum A."/>
            <person name="Culley D."/>
            <person name="Crous P.W."/>
            <person name="Fauchery L."/>
            <person name="Girlanda M."/>
            <person name="Hayes R."/>
            <person name="Keri Z."/>
            <person name="Labutti K."/>
            <person name="Lipzen A."/>
            <person name="Lombard V."/>
            <person name="Magnuson J."/>
            <person name="Maillard F."/>
            <person name="Morin E."/>
            <person name="Murat C."/>
            <person name="Nolan M."/>
            <person name="Ohm R."/>
            <person name="Pangilinan J."/>
            <person name="Pereira M."/>
            <person name="Perotto S."/>
            <person name="Peter M."/>
            <person name="Riley R."/>
            <person name="Sitrit Y."/>
            <person name="Stielow B."/>
            <person name="Szollosi G."/>
            <person name="Zifcakova L."/>
            <person name="Stursova M."/>
            <person name="Spatafora J.W."/>
            <person name="Tedersoo L."/>
            <person name="Vaario L.-M."/>
            <person name="Yamada A."/>
            <person name="Yan M."/>
            <person name="Wang P."/>
            <person name="Xu J."/>
            <person name="Bruns T."/>
            <person name="Baldrian P."/>
            <person name="Vilgalys R."/>
            <person name="Henrissat B."/>
            <person name="Grigoriev I.V."/>
            <person name="Hibbett D."/>
            <person name="Nagy L.G."/>
            <person name="Martin F.M."/>
        </authorList>
    </citation>
    <scope>NUCLEOTIDE SEQUENCE</scope>
    <source>
        <strain evidence="4">UH-Tt-Lm1</strain>
    </source>
</reference>
<dbReference type="GO" id="GO:0004674">
    <property type="term" value="F:protein serine/threonine kinase activity"/>
    <property type="evidence" value="ECO:0007669"/>
    <property type="project" value="TreeGrafter"/>
</dbReference>
<sequence length="395" mass="44139">MEEPPNTTRERIAFIAQGKGAQVPDQTSQLLKVIFDAGDYLDTLRRYPEPQRYVDGLYQIYCTVALPVEMRGRCFRALRKAGSETGFLPSSYRLSYEPSRQDALANAAGGFSDVWKATSPSGTALALKIIRVTQADDISEMRKRFCKEVLVAKHVTDPNVLAIVGVQMSDPSDPPNLCIVSPWMDNGNMSTYLRSTDGEGLDRVKLLLGVTRGLNYLHSIQVVHGDLKSSNILIDSDENPRLTDFGFSSITMNNISANASTPNGKGSTRWFAPELLELSTKTKGREKTKSLRVTFKSDTYSLAMVTIEIFTGRLPFDEYHEHQVILLLAEDKRPDKPVHPQFTPKLWSLTNKCWAKNPKRRPNIIEVLRELEAGDRTGRNIYGLIAASVSAFFAF</sequence>
<gene>
    <name evidence="4" type="ORF">BJ322DRAFT_533804</name>
</gene>
<proteinExistence type="predicted"/>
<dbReference type="GO" id="GO:0005524">
    <property type="term" value="F:ATP binding"/>
    <property type="evidence" value="ECO:0007669"/>
    <property type="project" value="UniProtKB-KW"/>
</dbReference>
<dbReference type="PANTHER" id="PTHR44329:SF298">
    <property type="entry name" value="MIXED LINEAGE KINASE DOMAIN-LIKE PROTEIN"/>
    <property type="match status" value="1"/>
</dbReference>
<dbReference type="OrthoDB" id="4062651at2759"/>
<dbReference type="AlphaFoldDB" id="A0A9P6HNP0"/>
<dbReference type="EMBL" id="WIUZ02000003">
    <property type="protein sequence ID" value="KAF9789414.1"/>
    <property type="molecule type" value="Genomic_DNA"/>
</dbReference>
<dbReference type="InterPro" id="IPR008271">
    <property type="entry name" value="Ser/Thr_kinase_AS"/>
</dbReference>
<accession>A0A9P6HNP0</accession>
<protein>
    <submittedName>
        <fullName evidence="4">Kinase-like domain-containing protein</fullName>
    </submittedName>
</protein>
<keyword evidence="5" id="KW-1185">Reference proteome</keyword>
<evidence type="ECO:0000313" key="5">
    <source>
        <dbReference type="Proteomes" id="UP000736335"/>
    </source>
</evidence>
<keyword evidence="4" id="KW-0418">Kinase</keyword>
<comment type="caution">
    <text evidence="4">The sequence shown here is derived from an EMBL/GenBank/DDBJ whole genome shotgun (WGS) entry which is preliminary data.</text>
</comment>
<name>A0A9P6HNP0_9AGAM</name>
<dbReference type="PANTHER" id="PTHR44329">
    <property type="entry name" value="SERINE/THREONINE-PROTEIN KINASE TNNI3K-RELATED"/>
    <property type="match status" value="1"/>
</dbReference>
<dbReference type="PROSITE" id="PS00108">
    <property type="entry name" value="PROTEIN_KINASE_ST"/>
    <property type="match status" value="1"/>
</dbReference>
<organism evidence="4 5">
    <name type="scientific">Thelephora terrestris</name>
    <dbReference type="NCBI Taxonomy" id="56493"/>
    <lineage>
        <taxon>Eukaryota</taxon>
        <taxon>Fungi</taxon>
        <taxon>Dikarya</taxon>
        <taxon>Basidiomycota</taxon>
        <taxon>Agaricomycotina</taxon>
        <taxon>Agaricomycetes</taxon>
        <taxon>Thelephorales</taxon>
        <taxon>Thelephoraceae</taxon>
        <taxon>Thelephora</taxon>
    </lineage>
</organism>
<dbReference type="SUPFAM" id="SSF56112">
    <property type="entry name" value="Protein kinase-like (PK-like)"/>
    <property type="match status" value="1"/>
</dbReference>
<keyword evidence="1" id="KW-0547">Nucleotide-binding</keyword>
<dbReference type="PROSITE" id="PS50011">
    <property type="entry name" value="PROTEIN_KINASE_DOM"/>
    <property type="match status" value="1"/>
</dbReference>
<dbReference type="InterPro" id="IPR001245">
    <property type="entry name" value="Ser-Thr/Tyr_kinase_cat_dom"/>
</dbReference>
<dbReference type="InterPro" id="IPR051681">
    <property type="entry name" value="Ser/Thr_Kinases-Pseudokinases"/>
</dbReference>
<dbReference type="InterPro" id="IPR000719">
    <property type="entry name" value="Prot_kinase_dom"/>
</dbReference>
<evidence type="ECO:0000256" key="1">
    <source>
        <dbReference type="ARBA" id="ARBA00022741"/>
    </source>
</evidence>